<proteinExistence type="predicted"/>
<sequence>MDLERSRKENRNSRTQRSAKHFKISLERKTLSYAPQCFAELGTYGPHERQSPRDTKFLRQVFTNSFAIRPRNDRRAWRTFGRIPSSHARVVHESPQRRHLLQYRTERPGGRRRTV</sequence>
<accession>A0AAW2EPT4</accession>
<dbReference type="EMBL" id="JADYXP020000021">
    <property type="protein sequence ID" value="KAL0103867.1"/>
    <property type="molecule type" value="Genomic_DNA"/>
</dbReference>
<keyword evidence="3" id="KW-1185">Reference proteome</keyword>
<dbReference type="AlphaFoldDB" id="A0AAW2EPT4"/>
<name>A0AAW2EPT4_9HYME</name>
<reference evidence="2 3" key="1">
    <citation type="submission" date="2023-03" db="EMBL/GenBank/DDBJ databases">
        <title>High recombination rates correlate with genetic variation in Cardiocondyla obscurior ants.</title>
        <authorList>
            <person name="Errbii M."/>
        </authorList>
    </citation>
    <scope>NUCLEOTIDE SEQUENCE [LARGE SCALE GENOMIC DNA]</scope>
    <source>
        <strain evidence="2">Alpha-2009</strain>
        <tissue evidence="2">Whole body</tissue>
    </source>
</reference>
<organism evidence="2 3">
    <name type="scientific">Cardiocondyla obscurior</name>
    <dbReference type="NCBI Taxonomy" id="286306"/>
    <lineage>
        <taxon>Eukaryota</taxon>
        <taxon>Metazoa</taxon>
        <taxon>Ecdysozoa</taxon>
        <taxon>Arthropoda</taxon>
        <taxon>Hexapoda</taxon>
        <taxon>Insecta</taxon>
        <taxon>Pterygota</taxon>
        <taxon>Neoptera</taxon>
        <taxon>Endopterygota</taxon>
        <taxon>Hymenoptera</taxon>
        <taxon>Apocrita</taxon>
        <taxon>Aculeata</taxon>
        <taxon>Formicoidea</taxon>
        <taxon>Formicidae</taxon>
        <taxon>Myrmicinae</taxon>
        <taxon>Cardiocondyla</taxon>
    </lineage>
</organism>
<comment type="caution">
    <text evidence="2">The sequence shown here is derived from an EMBL/GenBank/DDBJ whole genome shotgun (WGS) entry which is preliminary data.</text>
</comment>
<evidence type="ECO:0000313" key="2">
    <source>
        <dbReference type="EMBL" id="KAL0103867.1"/>
    </source>
</evidence>
<feature type="region of interest" description="Disordered" evidence="1">
    <location>
        <begin position="88"/>
        <end position="115"/>
    </location>
</feature>
<dbReference type="Proteomes" id="UP001430953">
    <property type="component" value="Unassembled WGS sequence"/>
</dbReference>
<gene>
    <name evidence="2" type="ORF">PUN28_017904</name>
</gene>
<evidence type="ECO:0000256" key="1">
    <source>
        <dbReference type="SAM" id="MobiDB-lite"/>
    </source>
</evidence>
<protein>
    <submittedName>
        <fullName evidence="2">Uncharacterized protein</fullName>
    </submittedName>
</protein>
<evidence type="ECO:0000313" key="3">
    <source>
        <dbReference type="Proteomes" id="UP001430953"/>
    </source>
</evidence>